<feature type="compositionally biased region" description="Low complexity" evidence="1">
    <location>
        <begin position="404"/>
        <end position="415"/>
    </location>
</feature>
<evidence type="ECO:0000256" key="1">
    <source>
        <dbReference type="SAM" id="MobiDB-lite"/>
    </source>
</evidence>
<feature type="compositionally biased region" description="Polar residues" evidence="1">
    <location>
        <begin position="62"/>
        <end position="76"/>
    </location>
</feature>
<feature type="region of interest" description="Disordered" evidence="1">
    <location>
        <begin position="1046"/>
        <end position="1088"/>
    </location>
</feature>
<dbReference type="Proteomes" id="UP000631181">
    <property type="component" value="Unassembled WGS sequence"/>
</dbReference>
<feature type="region of interest" description="Disordered" evidence="1">
    <location>
        <begin position="54"/>
        <end position="160"/>
    </location>
</feature>
<feature type="region of interest" description="Disordered" evidence="1">
    <location>
        <begin position="177"/>
        <end position="198"/>
    </location>
</feature>
<name>A0A8J8WK10_9EURO</name>
<gene>
    <name evidence="2" type="ORF">PECM_005898</name>
</gene>
<feature type="region of interest" description="Disordered" evidence="1">
    <location>
        <begin position="404"/>
        <end position="459"/>
    </location>
</feature>
<feature type="compositionally biased region" description="Basic residues" evidence="1">
    <location>
        <begin position="332"/>
        <end position="349"/>
    </location>
</feature>
<evidence type="ECO:0000313" key="3">
    <source>
        <dbReference type="Proteomes" id="UP000631181"/>
    </source>
</evidence>
<comment type="caution">
    <text evidence="2">The sequence shown here is derived from an EMBL/GenBank/DDBJ whole genome shotgun (WGS) entry which is preliminary data.</text>
</comment>
<keyword evidence="3" id="KW-1185">Reference proteome</keyword>
<feature type="compositionally biased region" description="Polar residues" evidence="1">
    <location>
        <begin position="1071"/>
        <end position="1081"/>
    </location>
</feature>
<sequence length="1088" mass="117800">MSSPSEKRGECEEHEECELVRRLVVAGPFRRASQPHWTQRLPYELRQDWGLIPGESREQRSQHNNTSAVSLSTARSNFDRDAPARPASSLSSSSSYEPPPYKSPSQVASTEHLEQLPGPETEPSSSHFRPASPHRPPQAQSHRQTQSSSERSSPVSRLLCSSQDSCGEHLEGCLPLPSVSPRPSGPNSPPPAYPGIPASKTEVEGQLVHLLEGAQEQTEALQALPEEEDDLTSVESIDFYLDQAIGTSSLALRPAAHAAESMPAVLGPENQVTEPESEPAPAPVGVFGGGSASPSVRPGSAVLVPEASGHSPAPSATIPADVVGSSPEPTKRARCRSARQRKKNRKARKMGNVLVATRVVSETTDKPDNDVVGTPSPRPSPVASPVASSVASPVASPVTSPVALPAASPVASSAVQTTVPQGRRNKKKKKNKRAWKKKSVRNAEPVGTPLLEASTEPQSTDLAAPVKEYVEPCIVNTESWRQRKLAEVEKEKEKAREAGALFETAVNVGGATAHSDHMSESSDFQIPMQGQLGYYQRSQEIEASTEYRQLPPALPVAATGAFPLWPYGFPPVFFPGAPFHSVAPQRDILPAALIEQASAMSESAGPESSLGEPVSEPLIDSEGSVTVEEADMQSSSLYFDAEMETTAENGTLGSQDQATNEFVQSEEAGLIDPLACLTWHLNSMFGNPELADIQLFLSPESDSDGIVFPLHSVILAASPFLRSVMAAKSYHEGRVDDIRALTGHSFASSAAFVMALRTLYGTPLVGSATLRAATLGGLALSEDEITASFSVERAMVDFALCYAATGAFLARHEITQRGIDMALEHLSWETAEVILNFGINPADYMVTCPEVSFSPVTLSLSSSGFPVVRIDHFDDFQHVQADRAQTAALKFITGAITPDFELYHRAQARFTPTRIPPPLHTLPYSACRDFRLEKIRFGSMPSYADLRPKDPAILVPSAMLITLPYRVLRTAAAIMREQGNLTSELLEEVMKVREERRLQALREAIRYGHAKVKSEDWAELGFKEFVDYHLQRADSPHPGRVMVGHEVPGYRPPVTMTKDGSIHTSDKENTDTQNVDNTSTQESEKPEY</sequence>
<evidence type="ECO:0008006" key="4">
    <source>
        <dbReference type="Google" id="ProtNLM"/>
    </source>
</evidence>
<organism evidence="2 3">
    <name type="scientific">Penicillium ucsense</name>
    <dbReference type="NCBI Taxonomy" id="2839758"/>
    <lineage>
        <taxon>Eukaryota</taxon>
        <taxon>Fungi</taxon>
        <taxon>Dikarya</taxon>
        <taxon>Ascomycota</taxon>
        <taxon>Pezizomycotina</taxon>
        <taxon>Eurotiomycetes</taxon>
        <taxon>Eurotiomycetidae</taxon>
        <taxon>Eurotiales</taxon>
        <taxon>Aspergillaceae</taxon>
        <taxon>Penicillium</taxon>
    </lineage>
</organism>
<dbReference type="OrthoDB" id="5329403at2759"/>
<feature type="compositionally biased region" description="Pro residues" evidence="1">
    <location>
        <begin position="178"/>
        <end position="194"/>
    </location>
</feature>
<evidence type="ECO:0000313" key="2">
    <source>
        <dbReference type="EMBL" id="KAF7716208.1"/>
    </source>
</evidence>
<proteinExistence type="predicted"/>
<accession>A0A8J8WK10</accession>
<feature type="region of interest" description="Disordered" evidence="1">
    <location>
        <begin position="306"/>
        <end position="387"/>
    </location>
</feature>
<dbReference type="AlphaFoldDB" id="A0A8J8WK10"/>
<protein>
    <recommendedName>
        <fullName evidence="4">BTB domain-containing protein</fullName>
    </recommendedName>
</protein>
<dbReference type="EMBL" id="WIWV01000044">
    <property type="protein sequence ID" value="KAF7716208.1"/>
    <property type="molecule type" value="Genomic_DNA"/>
</dbReference>
<feature type="compositionally biased region" description="Low complexity" evidence="1">
    <location>
        <begin position="84"/>
        <end position="96"/>
    </location>
</feature>
<feature type="compositionally biased region" description="Basic residues" evidence="1">
    <location>
        <begin position="423"/>
        <end position="440"/>
    </location>
</feature>
<feature type="compositionally biased region" description="Basic and acidic residues" evidence="1">
    <location>
        <begin position="1060"/>
        <end position="1070"/>
    </location>
</feature>
<feature type="compositionally biased region" description="Low complexity" evidence="1">
    <location>
        <begin position="140"/>
        <end position="157"/>
    </location>
</feature>
<reference evidence="2" key="1">
    <citation type="journal article" date="2020" name="Front. Microbiol.">
        <title>Gene regulatory networks of Penicillium echinulatum 2HH and Penicillium oxalicum 114-2 inferred by a computational biology approach.</title>
        <authorList>
            <person name="Lenz A.R."/>
            <person name="Galan-Vasquez E."/>
            <person name="Balbinot E."/>
            <person name="De Abreu F.P."/>
            <person name="De Oliveira N.S."/>
            <person name="Da Rosa L.O."/>
            <person name="De Avila E Silva S."/>
            <person name="Camassola M."/>
            <person name="Dillon A.J.P."/>
            <person name="Perez-Rueda E."/>
        </authorList>
    </citation>
    <scope>NUCLEOTIDE SEQUENCE</scope>
    <source>
        <strain evidence="2">S1M29</strain>
    </source>
</reference>